<dbReference type="EMBL" id="MU790811">
    <property type="protein sequence ID" value="KAJ3992904.1"/>
    <property type="molecule type" value="Genomic_DNA"/>
</dbReference>
<name>A0ABQ8Q2H2_9AGAR</name>
<evidence type="ECO:0000313" key="2">
    <source>
        <dbReference type="Proteomes" id="UP001163828"/>
    </source>
</evidence>
<evidence type="ECO:0000313" key="1">
    <source>
        <dbReference type="EMBL" id="KAJ3992904.1"/>
    </source>
</evidence>
<comment type="caution">
    <text evidence="1">The sequence shown here is derived from an EMBL/GenBank/DDBJ whole genome shotgun (WGS) entry which is preliminary data.</text>
</comment>
<accession>A0ABQ8Q2H2</accession>
<feature type="non-terminal residue" evidence="1">
    <location>
        <position position="112"/>
    </location>
</feature>
<proteinExistence type="predicted"/>
<evidence type="ECO:0008006" key="3">
    <source>
        <dbReference type="Google" id="ProtNLM"/>
    </source>
</evidence>
<reference evidence="1" key="1">
    <citation type="submission" date="2022-08" db="EMBL/GenBank/DDBJ databases">
        <authorList>
            <consortium name="DOE Joint Genome Institute"/>
            <person name="Min B."/>
            <person name="Riley R."/>
            <person name="Sierra-Patev S."/>
            <person name="Naranjo-Ortiz M."/>
            <person name="Looney B."/>
            <person name="Konkel Z."/>
            <person name="Slot J.C."/>
            <person name="Sakamoto Y."/>
            <person name="Steenwyk J.L."/>
            <person name="Rokas A."/>
            <person name="Carro J."/>
            <person name="Camarero S."/>
            <person name="Ferreira P."/>
            <person name="Molpeceres G."/>
            <person name="Ruiz-Duenas F.J."/>
            <person name="Serrano A."/>
            <person name="Henrissat B."/>
            <person name="Drula E."/>
            <person name="Hughes K.W."/>
            <person name="Mata J.L."/>
            <person name="Ishikawa N.K."/>
            <person name="Vargas-Isla R."/>
            <person name="Ushijima S."/>
            <person name="Smith C.A."/>
            <person name="Ahrendt S."/>
            <person name="Andreopoulos W."/>
            <person name="He G."/>
            <person name="Labutti K."/>
            <person name="Lipzen A."/>
            <person name="Ng V."/>
            <person name="Sandor L."/>
            <person name="Barry K."/>
            <person name="Martinez A.T."/>
            <person name="Xiao Y."/>
            <person name="Gibbons J.G."/>
            <person name="Terashima K."/>
            <person name="Hibbett D.S."/>
            <person name="Grigoriev I.V."/>
        </authorList>
    </citation>
    <scope>NUCLEOTIDE SEQUENCE</scope>
    <source>
        <strain evidence="1">TFB10827</strain>
    </source>
</reference>
<dbReference type="Proteomes" id="UP001163828">
    <property type="component" value="Unassembled WGS sequence"/>
</dbReference>
<keyword evidence="2" id="KW-1185">Reference proteome</keyword>
<gene>
    <name evidence="1" type="ORF">F5050DRAFT_1578700</name>
</gene>
<protein>
    <recommendedName>
        <fullName evidence="3">Transposase Tc1-like domain-containing protein</fullName>
    </recommendedName>
</protein>
<organism evidence="1 2">
    <name type="scientific">Lentinula boryana</name>
    <dbReference type="NCBI Taxonomy" id="40481"/>
    <lineage>
        <taxon>Eukaryota</taxon>
        <taxon>Fungi</taxon>
        <taxon>Dikarya</taxon>
        <taxon>Basidiomycota</taxon>
        <taxon>Agaricomycotina</taxon>
        <taxon>Agaricomycetes</taxon>
        <taxon>Agaricomycetidae</taxon>
        <taxon>Agaricales</taxon>
        <taxon>Marasmiineae</taxon>
        <taxon>Omphalotaceae</taxon>
        <taxon>Lentinula</taxon>
    </lineage>
</organism>
<sequence>MSWNEILAHPLFSKTSTAKSTLKRAYRDAKAHGNDCYWTGWKDHPPGRARRISSDALDNVTTQFDEGVLRDGAHAQRCCFPDVSERTVRRNLSKVGYKGFVQPKKPLLKPEH</sequence>